<keyword evidence="1" id="KW-0812">Transmembrane</keyword>
<gene>
    <name evidence="2" type="ORF">AUJ29_00015</name>
</gene>
<comment type="caution">
    <text evidence="2">The sequence shown here is derived from an EMBL/GenBank/DDBJ whole genome shotgun (WGS) entry which is preliminary data.</text>
</comment>
<sequence>MWQPNALSDKIKKILIIALFLIIIVISASLIINSTKTENDNINIIGADEKETPVPSDGLPKVFYSYIGTISEINTASFIIKAEKIKNYLASDAIITINVDDETTYSKTIIPREINDNGNINFERKNINFNDLKVNDEVIAISYENVKDKKEFLAKQIEIQIIE</sequence>
<keyword evidence="1" id="KW-1133">Transmembrane helix</keyword>
<evidence type="ECO:0008006" key="4">
    <source>
        <dbReference type="Google" id="ProtNLM"/>
    </source>
</evidence>
<accession>A0A1J4U557</accession>
<name>A0A1J4U557_9BACT</name>
<dbReference type="AlphaFoldDB" id="A0A1J4U557"/>
<reference evidence="2 3" key="1">
    <citation type="journal article" date="2016" name="Environ. Microbiol.">
        <title>Genomic resolution of a cold subsurface aquifer community provides metabolic insights for novel microbes adapted to high CO concentrations.</title>
        <authorList>
            <person name="Probst A.J."/>
            <person name="Castelle C.J."/>
            <person name="Singh A."/>
            <person name="Brown C.T."/>
            <person name="Anantharaman K."/>
            <person name="Sharon I."/>
            <person name="Hug L.A."/>
            <person name="Burstein D."/>
            <person name="Emerson J.B."/>
            <person name="Thomas B.C."/>
            <person name="Banfield J.F."/>
        </authorList>
    </citation>
    <scope>NUCLEOTIDE SEQUENCE [LARGE SCALE GENOMIC DNA]</scope>
    <source>
        <strain evidence="2">CG1_02_38_13</strain>
    </source>
</reference>
<evidence type="ECO:0000256" key="1">
    <source>
        <dbReference type="SAM" id="Phobius"/>
    </source>
</evidence>
<proteinExistence type="predicted"/>
<feature type="transmembrane region" description="Helical" evidence="1">
    <location>
        <begin position="14"/>
        <end position="32"/>
    </location>
</feature>
<keyword evidence="1" id="KW-0472">Membrane</keyword>
<protein>
    <recommendedName>
        <fullName evidence="4">DUF5666 domain-containing protein</fullName>
    </recommendedName>
</protein>
<evidence type="ECO:0000313" key="2">
    <source>
        <dbReference type="EMBL" id="OIO18481.1"/>
    </source>
</evidence>
<dbReference type="Proteomes" id="UP000182465">
    <property type="component" value="Unassembled WGS sequence"/>
</dbReference>
<evidence type="ECO:0000313" key="3">
    <source>
        <dbReference type="Proteomes" id="UP000182465"/>
    </source>
</evidence>
<organism evidence="2 3">
    <name type="scientific">Candidatus Kuenenbacteria bacterium CG1_02_38_13</name>
    <dbReference type="NCBI Taxonomy" id="1805235"/>
    <lineage>
        <taxon>Bacteria</taxon>
        <taxon>Candidatus Kueneniibacteriota</taxon>
    </lineage>
</organism>
<dbReference type="EMBL" id="MNVB01000001">
    <property type="protein sequence ID" value="OIO18481.1"/>
    <property type="molecule type" value="Genomic_DNA"/>
</dbReference>